<dbReference type="PANTHER" id="PTHR41771">
    <property type="entry name" value="MEMBRANE PROTEIN-RELATED"/>
    <property type="match status" value="1"/>
</dbReference>
<evidence type="ECO:0000313" key="3">
    <source>
        <dbReference type="Proteomes" id="UP000051686"/>
    </source>
</evidence>
<feature type="transmembrane region" description="Helical" evidence="1">
    <location>
        <begin position="304"/>
        <end position="332"/>
    </location>
</feature>
<feature type="transmembrane region" description="Helical" evidence="1">
    <location>
        <begin position="258"/>
        <end position="283"/>
    </location>
</feature>
<dbReference type="PANTHER" id="PTHR41771:SF1">
    <property type="entry name" value="MEMBRANE PROTEIN"/>
    <property type="match status" value="1"/>
</dbReference>
<dbReference type="Proteomes" id="UP000051686">
    <property type="component" value="Unassembled WGS sequence"/>
</dbReference>
<protein>
    <recommendedName>
        <fullName evidence="4">YibE/F family protein</fullName>
    </recommendedName>
</protein>
<feature type="transmembrane region" description="Helical" evidence="1">
    <location>
        <begin position="214"/>
        <end position="238"/>
    </location>
</feature>
<keyword evidence="1" id="KW-0812">Transmembrane</keyword>
<dbReference type="InterPro" id="IPR012507">
    <property type="entry name" value="YibE_F"/>
</dbReference>
<evidence type="ECO:0008006" key="4">
    <source>
        <dbReference type="Google" id="ProtNLM"/>
    </source>
</evidence>
<proteinExistence type="predicted"/>
<dbReference type="EMBL" id="AZEH01000014">
    <property type="protein sequence ID" value="KRL06209.1"/>
    <property type="molecule type" value="Genomic_DNA"/>
</dbReference>
<name>A0A0R1MEB4_9LACO</name>
<feature type="transmembrane region" description="Helical" evidence="1">
    <location>
        <begin position="137"/>
        <end position="154"/>
    </location>
</feature>
<feature type="transmembrane region" description="Helical" evidence="1">
    <location>
        <begin position="161"/>
        <end position="178"/>
    </location>
</feature>
<dbReference type="PATRIC" id="fig|1423777.3.peg.219"/>
<dbReference type="OrthoDB" id="5753718at2"/>
<feature type="transmembrane region" description="Helical" evidence="1">
    <location>
        <begin position="21"/>
        <end position="39"/>
    </location>
</feature>
<dbReference type="AlphaFoldDB" id="A0A0R1MEB4"/>
<reference evidence="2 3" key="1">
    <citation type="journal article" date="2015" name="Genome Announc.">
        <title>Expanding the biotechnology potential of lactobacilli through comparative genomics of 213 strains and associated genera.</title>
        <authorList>
            <person name="Sun Z."/>
            <person name="Harris H.M."/>
            <person name="McCann A."/>
            <person name="Guo C."/>
            <person name="Argimon S."/>
            <person name="Zhang W."/>
            <person name="Yang X."/>
            <person name="Jeffery I.B."/>
            <person name="Cooney J.C."/>
            <person name="Kagawa T.F."/>
            <person name="Liu W."/>
            <person name="Song Y."/>
            <person name="Salvetti E."/>
            <person name="Wrobel A."/>
            <person name="Rasinkangas P."/>
            <person name="Parkhill J."/>
            <person name="Rea M.C."/>
            <person name="O'Sullivan O."/>
            <person name="Ritari J."/>
            <person name="Douillard F.P."/>
            <person name="Paul Ross R."/>
            <person name="Yang R."/>
            <person name="Briner A.E."/>
            <person name="Felis G.E."/>
            <person name="de Vos W.M."/>
            <person name="Barrangou R."/>
            <person name="Klaenhammer T.R."/>
            <person name="Caufield P.W."/>
            <person name="Cui Y."/>
            <person name="Zhang H."/>
            <person name="O'Toole P.W."/>
        </authorList>
    </citation>
    <scope>NUCLEOTIDE SEQUENCE [LARGE SCALE GENOMIC DNA]</scope>
    <source>
        <strain evidence="2 3">DSM 19972</strain>
    </source>
</reference>
<comment type="caution">
    <text evidence="2">The sequence shown here is derived from an EMBL/GenBank/DDBJ whole genome shotgun (WGS) entry which is preliminary data.</text>
</comment>
<accession>A0A0R1MEB4</accession>
<feature type="transmembrane region" description="Helical" evidence="1">
    <location>
        <begin position="352"/>
        <end position="375"/>
    </location>
</feature>
<sequence length="380" mass="42671">MLSCKETEDKRRTVFLKKKNILLEILVLFLGGLALYTFTTNDAFLYRQPLLKISAVKNGKTRVTKDEFNNHDKQTIQKVTGYILNGTDRGKKYTFNNTYTESGGMDQHLYAGQQVFVNVYQQRDQTSVSIITFKRDTYLAMLLWLMACLLFIVMQVKGLRTIGSVILNFVLFLFVVQLDVNWNFTSFFGIFAVSALIFTVLTLVLILGWNKQCLVTLSAIIIGTATALGLCVLVMWITKDKGMHYEALDFATQQPKQLFLSSSLIGLLGTVMDAATDIVSTLFEMKRRQPQVSFKRLYFSGRKVGNSIMGPLINVLLLIFFAETITLAILYFRTGNSIGYTFSWTMSLGLVQALISGIGITLVIPSASFLAAITLGRMEK</sequence>
<organism evidence="2 3">
    <name type="scientific">Liquorilactobacillus oeni DSM 19972</name>
    <dbReference type="NCBI Taxonomy" id="1423777"/>
    <lineage>
        <taxon>Bacteria</taxon>
        <taxon>Bacillati</taxon>
        <taxon>Bacillota</taxon>
        <taxon>Bacilli</taxon>
        <taxon>Lactobacillales</taxon>
        <taxon>Lactobacillaceae</taxon>
        <taxon>Liquorilactobacillus</taxon>
    </lineage>
</organism>
<evidence type="ECO:0000313" key="2">
    <source>
        <dbReference type="EMBL" id="KRL06209.1"/>
    </source>
</evidence>
<keyword evidence="1" id="KW-1133">Transmembrane helix</keyword>
<evidence type="ECO:0000256" key="1">
    <source>
        <dbReference type="SAM" id="Phobius"/>
    </source>
</evidence>
<gene>
    <name evidence="2" type="ORF">FD46_GL000208</name>
</gene>
<dbReference type="Pfam" id="PF07907">
    <property type="entry name" value="YibE_F"/>
    <property type="match status" value="1"/>
</dbReference>
<feature type="transmembrane region" description="Helical" evidence="1">
    <location>
        <begin position="184"/>
        <end position="207"/>
    </location>
</feature>
<keyword evidence="1" id="KW-0472">Membrane</keyword>
<dbReference type="STRING" id="1423777.FD46_GL000208"/>
<keyword evidence="3" id="KW-1185">Reference proteome</keyword>